<keyword evidence="3" id="KW-1185">Reference proteome</keyword>
<organism evidence="2 3">
    <name type="scientific">Paraburkholderia ribeironis</name>
    <dbReference type="NCBI Taxonomy" id="1247936"/>
    <lineage>
        <taxon>Bacteria</taxon>
        <taxon>Pseudomonadati</taxon>
        <taxon>Pseudomonadota</taxon>
        <taxon>Betaproteobacteria</taxon>
        <taxon>Burkholderiales</taxon>
        <taxon>Burkholderiaceae</taxon>
        <taxon>Paraburkholderia</taxon>
    </lineage>
</organism>
<proteinExistence type="predicted"/>
<name>A0A1N7SNV8_9BURK</name>
<dbReference type="AlphaFoldDB" id="A0A1N7SNV8"/>
<protein>
    <submittedName>
        <fullName evidence="2">Uncharacterized protein</fullName>
    </submittedName>
</protein>
<reference evidence="2 3" key="1">
    <citation type="submission" date="2016-12" db="EMBL/GenBank/DDBJ databases">
        <authorList>
            <person name="Song W.-J."/>
            <person name="Kurnit D.M."/>
        </authorList>
    </citation>
    <scope>NUCLEOTIDE SEQUENCE [LARGE SCALE GENOMIC DNA]</scope>
    <source>
        <strain evidence="2 3">STM7296</strain>
    </source>
</reference>
<evidence type="ECO:0000256" key="1">
    <source>
        <dbReference type="SAM" id="MobiDB-lite"/>
    </source>
</evidence>
<feature type="region of interest" description="Disordered" evidence="1">
    <location>
        <begin position="1"/>
        <end position="66"/>
    </location>
</feature>
<gene>
    <name evidence="2" type="ORF">BN2475_1070001</name>
</gene>
<accession>A0A1N7SNV8</accession>
<dbReference type="EMBL" id="CYGX02000107">
    <property type="protein sequence ID" value="SIT48621.1"/>
    <property type="molecule type" value="Genomic_DNA"/>
</dbReference>
<evidence type="ECO:0000313" key="2">
    <source>
        <dbReference type="EMBL" id="SIT48621.1"/>
    </source>
</evidence>
<sequence length="123" mass="12901">MTVCGVERPSERLGDASSEGPFMPITDVANRDAPAGPQKGGGADRPSWGDVTATGTPMQRPPAGTGRGQAVLALISGVIRAGLSRNSRRSCTSVNPMRDAIEPIARGLFQPKLTPFGQEKISW</sequence>
<dbReference type="Proteomes" id="UP000187012">
    <property type="component" value="Unassembled WGS sequence"/>
</dbReference>
<evidence type="ECO:0000313" key="3">
    <source>
        <dbReference type="Proteomes" id="UP000187012"/>
    </source>
</evidence>